<feature type="transmembrane region" description="Helical" evidence="6">
    <location>
        <begin position="115"/>
        <end position="137"/>
    </location>
</feature>
<feature type="transmembrane region" description="Helical" evidence="6">
    <location>
        <begin position="324"/>
        <end position="345"/>
    </location>
</feature>
<gene>
    <name evidence="8" type="ORF">M436DRAFT_58469</name>
</gene>
<feature type="transmembrane region" description="Helical" evidence="6">
    <location>
        <begin position="91"/>
        <end position="109"/>
    </location>
</feature>
<accession>A0A074X167</accession>
<keyword evidence="3 6" id="KW-0812">Transmembrane</keyword>
<feature type="domain" description="Major facilitator superfamily (MFS) profile" evidence="7">
    <location>
        <begin position="19"/>
        <end position="537"/>
    </location>
</feature>
<dbReference type="PANTHER" id="PTHR23501">
    <property type="entry name" value="MAJOR FACILITATOR SUPERFAMILY"/>
    <property type="match status" value="1"/>
</dbReference>
<feature type="transmembrane region" description="Helical" evidence="6">
    <location>
        <begin position="291"/>
        <end position="312"/>
    </location>
</feature>
<dbReference type="HOGENOM" id="CLU_000960_25_2_1"/>
<name>A0A074X167_9PEZI</name>
<feature type="transmembrane region" description="Helical" evidence="6">
    <location>
        <begin position="21"/>
        <end position="43"/>
    </location>
</feature>
<dbReference type="GO" id="GO:0022857">
    <property type="term" value="F:transmembrane transporter activity"/>
    <property type="evidence" value="ECO:0007669"/>
    <property type="project" value="InterPro"/>
</dbReference>
<dbReference type="InterPro" id="IPR020846">
    <property type="entry name" value="MFS_dom"/>
</dbReference>
<evidence type="ECO:0000256" key="6">
    <source>
        <dbReference type="SAM" id="Phobius"/>
    </source>
</evidence>
<dbReference type="GeneID" id="25412664"/>
<dbReference type="GO" id="GO:0005886">
    <property type="term" value="C:plasma membrane"/>
    <property type="evidence" value="ECO:0007669"/>
    <property type="project" value="TreeGrafter"/>
</dbReference>
<feature type="transmembrane region" description="Helical" evidence="6">
    <location>
        <begin position="248"/>
        <end position="270"/>
    </location>
</feature>
<evidence type="ECO:0000256" key="3">
    <source>
        <dbReference type="ARBA" id="ARBA00022692"/>
    </source>
</evidence>
<feature type="transmembrane region" description="Helical" evidence="6">
    <location>
        <begin position="357"/>
        <end position="376"/>
    </location>
</feature>
<keyword evidence="4 6" id="KW-1133">Transmembrane helix</keyword>
<feature type="transmembrane region" description="Helical" evidence="6">
    <location>
        <begin position="513"/>
        <end position="532"/>
    </location>
</feature>
<dbReference type="PROSITE" id="PS50850">
    <property type="entry name" value="MFS"/>
    <property type="match status" value="1"/>
</dbReference>
<feature type="transmembrane region" description="Helical" evidence="6">
    <location>
        <begin position="382"/>
        <end position="405"/>
    </location>
</feature>
<dbReference type="SUPFAM" id="SSF103473">
    <property type="entry name" value="MFS general substrate transporter"/>
    <property type="match status" value="1"/>
</dbReference>
<evidence type="ECO:0000313" key="9">
    <source>
        <dbReference type="Proteomes" id="UP000027730"/>
    </source>
</evidence>
<dbReference type="AlphaFoldDB" id="A0A074X167"/>
<evidence type="ECO:0000313" key="8">
    <source>
        <dbReference type="EMBL" id="KEQ68396.1"/>
    </source>
</evidence>
<dbReference type="InterPro" id="IPR036259">
    <property type="entry name" value="MFS_trans_sf"/>
</dbReference>
<dbReference type="RefSeq" id="XP_013422585.1">
    <property type="nucleotide sequence ID" value="XM_013567131.1"/>
</dbReference>
<dbReference type="Proteomes" id="UP000027730">
    <property type="component" value="Unassembled WGS sequence"/>
</dbReference>
<comment type="subcellular location">
    <subcellularLocation>
        <location evidence="1">Membrane</location>
        <topology evidence="1">Multi-pass membrane protein</topology>
    </subcellularLocation>
</comment>
<dbReference type="PROSITE" id="PS00216">
    <property type="entry name" value="SUGAR_TRANSPORT_1"/>
    <property type="match status" value="1"/>
</dbReference>
<evidence type="ECO:0000259" key="7">
    <source>
        <dbReference type="PROSITE" id="PS50850"/>
    </source>
</evidence>
<organism evidence="8 9">
    <name type="scientific">Aureobasidium namibiae CBS 147.97</name>
    <dbReference type="NCBI Taxonomy" id="1043004"/>
    <lineage>
        <taxon>Eukaryota</taxon>
        <taxon>Fungi</taxon>
        <taxon>Dikarya</taxon>
        <taxon>Ascomycota</taxon>
        <taxon>Pezizomycotina</taxon>
        <taxon>Dothideomycetes</taxon>
        <taxon>Dothideomycetidae</taxon>
        <taxon>Dothideales</taxon>
        <taxon>Saccotheciaceae</taxon>
        <taxon>Aureobasidium</taxon>
    </lineage>
</organism>
<evidence type="ECO:0000256" key="5">
    <source>
        <dbReference type="ARBA" id="ARBA00023136"/>
    </source>
</evidence>
<dbReference type="InterPro" id="IPR005829">
    <property type="entry name" value="Sugar_transporter_CS"/>
</dbReference>
<feature type="transmembrane region" description="Helical" evidence="6">
    <location>
        <begin position="149"/>
        <end position="170"/>
    </location>
</feature>
<sequence length="569" mass="61212">MTHIERVEEAESQEVRPKVALSTILAVFFLGLSFVPAIASGFVMPSQIIAQIGMSLDGLEDIAWIPGGWSIGAAVSFSIAGALSDIFGRRWVVMFGQILVLVGAIVSATASTVRIVAAGSSMIGFGAGCILVSYAGIAELLPNKYRGIGLAWTEFCITIPWGVLSGYIATQLYLKSTWRWCYYISIIYAGLVLIGTYFSYYPPSHPQGDYERSRWQEFKELDFVGLGLFTAGLVVFLVGIAYLGRTTYSVPMVAATITVGGTVFISAFVYDFTIPKKPIFPLHLFRMFGEFSVYLIILFVCGMIWQSMIALSSQGALYMFTNNITEIGIISIPGNVSGVIGGWILPSLIHKIKHVRYQVFAAILVQTIFTASYAAVVPNNKIGYMILPMFGQSAFTWMTILSLVASGLFVPPEELGTTAGLLGTFRSAGGSVGNAVFSTILASNLNKHLAKNIAGAAIGSGFNPADLGKLIPAVIQNAVGVPGVLKSVPGITTAVEEATSAAFKNTYADAFQLVYYCTIPFGVVALVAAYFVRDPGHLMNNHVAVHQEKMVLEHRKQKEIGEDGIKVSA</sequence>
<keyword evidence="9" id="KW-1185">Reference proteome</keyword>
<dbReference type="Pfam" id="PF06609">
    <property type="entry name" value="TRI12"/>
    <property type="match status" value="1"/>
</dbReference>
<dbReference type="InterPro" id="IPR010573">
    <property type="entry name" value="MFS_Str1/Tri12-like"/>
</dbReference>
<proteinExistence type="predicted"/>
<evidence type="ECO:0000256" key="1">
    <source>
        <dbReference type="ARBA" id="ARBA00004141"/>
    </source>
</evidence>
<dbReference type="OrthoDB" id="4139357at2759"/>
<keyword evidence="5 6" id="KW-0472">Membrane</keyword>
<dbReference type="Gene3D" id="1.20.1250.20">
    <property type="entry name" value="MFS general substrate transporter like domains"/>
    <property type="match status" value="1"/>
</dbReference>
<protein>
    <submittedName>
        <fullName evidence="8">MFS general substrate transporter</fullName>
    </submittedName>
</protein>
<dbReference type="EMBL" id="KL584730">
    <property type="protein sequence ID" value="KEQ68396.1"/>
    <property type="molecule type" value="Genomic_DNA"/>
</dbReference>
<dbReference type="PANTHER" id="PTHR23501:SF195">
    <property type="entry name" value="PEP5"/>
    <property type="match status" value="1"/>
</dbReference>
<evidence type="ECO:0000256" key="4">
    <source>
        <dbReference type="ARBA" id="ARBA00022989"/>
    </source>
</evidence>
<reference evidence="8 9" key="1">
    <citation type="journal article" date="2014" name="BMC Genomics">
        <title>Genome sequencing of four Aureobasidium pullulans varieties: biotechnological potential, stress tolerance, and description of new species.</title>
        <authorList>
            <person name="Gostin Ar C."/>
            <person name="Ohm R.A."/>
            <person name="Kogej T."/>
            <person name="Sonjak S."/>
            <person name="Turk M."/>
            <person name="Zajc J."/>
            <person name="Zalar P."/>
            <person name="Grube M."/>
            <person name="Sun H."/>
            <person name="Han J."/>
            <person name="Sharma A."/>
            <person name="Chiniquy J."/>
            <person name="Ngan C.Y."/>
            <person name="Lipzen A."/>
            <person name="Barry K."/>
            <person name="Grigoriev I.V."/>
            <person name="Gunde-Cimerman N."/>
        </authorList>
    </citation>
    <scope>NUCLEOTIDE SEQUENCE [LARGE SCALE GENOMIC DNA]</scope>
    <source>
        <strain evidence="8 9">CBS 147.97</strain>
    </source>
</reference>
<feature type="transmembrane region" description="Helical" evidence="6">
    <location>
        <begin position="221"/>
        <end position="242"/>
    </location>
</feature>
<feature type="transmembrane region" description="Helical" evidence="6">
    <location>
        <begin position="182"/>
        <end position="200"/>
    </location>
</feature>
<evidence type="ECO:0000256" key="2">
    <source>
        <dbReference type="ARBA" id="ARBA00022448"/>
    </source>
</evidence>
<feature type="transmembrane region" description="Helical" evidence="6">
    <location>
        <begin position="63"/>
        <end position="84"/>
    </location>
</feature>
<keyword evidence="2" id="KW-0813">Transport</keyword>